<dbReference type="PROSITE" id="PS00045">
    <property type="entry name" value="HISTONE_LIKE"/>
    <property type="match status" value="1"/>
</dbReference>
<evidence type="ECO:0000256" key="1">
    <source>
        <dbReference type="ARBA" id="ARBA00010529"/>
    </source>
</evidence>
<dbReference type="EMBL" id="LO017727">
    <property type="protein sequence ID" value="CRH06890.1"/>
    <property type="molecule type" value="Genomic_DNA"/>
</dbReference>
<dbReference type="SUPFAM" id="SSF47729">
    <property type="entry name" value="IHF-like DNA-binding proteins"/>
    <property type="match status" value="1"/>
</dbReference>
<dbReference type="Pfam" id="PF00216">
    <property type="entry name" value="Bac_DNA_binding"/>
    <property type="match status" value="1"/>
</dbReference>
<dbReference type="PANTHER" id="PTHR33175:SF3">
    <property type="entry name" value="DNA-BINDING PROTEIN HU-BETA"/>
    <property type="match status" value="1"/>
</dbReference>
<evidence type="ECO:0000256" key="3">
    <source>
        <dbReference type="ARBA" id="ARBA00023125"/>
    </source>
</evidence>
<dbReference type="AlphaFoldDB" id="A0A1S7LJ11"/>
<keyword evidence="3 5" id="KW-0238">DNA-binding</keyword>
<dbReference type="SMART" id="SM00411">
    <property type="entry name" value="BHL"/>
    <property type="match status" value="1"/>
</dbReference>
<organism evidence="5">
    <name type="scientific">Magnetococcus massalia (strain MO-1)</name>
    <dbReference type="NCBI Taxonomy" id="451514"/>
    <lineage>
        <taxon>Bacteria</taxon>
        <taxon>Pseudomonadati</taxon>
        <taxon>Pseudomonadota</taxon>
        <taxon>Magnetococcia</taxon>
        <taxon>Magnetococcales</taxon>
        <taxon>Magnetococcaceae</taxon>
        <taxon>Magnetococcus</taxon>
    </lineage>
</organism>
<dbReference type="Gene3D" id="4.10.520.10">
    <property type="entry name" value="IHF-like DNA-binding proteins"/>
    <property type="match status" value="1"/>
</dbReference>
<comment type="similarity">
    <text evidence="1 4">Belongs to the bacterial histone-like protein family.</text>
</comment>
<gene>
    <name evidence="5" type="primary">hup</name>
    <name evidence="5" type="ORF">MAGMO_2739</name>
</gene>
<protein>
    <submittedName>
        <fullName evidence="5">DNA-binding protein HU</fullName>
    </submittedName>
</protein>
<dbReference type="GO" id="GO:0003677">
    <property type="term" value="F:DNA binding"/>
    <property type="evidence" value="ECO:0007669"/>
    <property type="project" value="UniProtKB-KW"/>
</dbReference>
<dbReference type="PANTHER" id="PTHR33175">
    <property type="entry name" value="DNA-BINDING PROTEIN HU"/>
    <property type="match status" value="1"/>
</dbReference>
<evidence type="ECO:0000256" key="2">
    <source>
        <dbReference type="ARBA" id="ARBA00023067"/>
    </source>
</evidence>
<proteinExistence type="inferred from homology"/>
<dbReference type="GO" id="GO:0005829">
    <property type="term" value="C:cytosol"/>
    <property type="evidence" value="ECO:0007669"/>
    <property type="project" value="TreeGrafter"/>
</dbReference>
<dbReference type="InterPro" id="IPR010992">
    <property type="entry name" value="IHF-like_DNA-bd_dom_sf"/>
</dbReference>
<reference evidence="5" key="1">
    <citation type="submission" date="2015-04" db="EMBL/GenBank/DDBJ databases">
        <authorList>
            <person name="Syromyatnikov M.Y."/>
            <person name="Popov V.N."/>
        </authorList>
    </citation>
    <scope>NUCLEOTIDE SEQUENCE</scope>
    <source>
        <strain evidence="5">MO-1</strain>
    </source>
</reference>
<sequence length="91" mass="9510">MNLGELKKIVAEKSGMSQADAGKAVAATLESIAETLGEDETVSLLGFGTFSVGTRAAREGRNPQTGDKIQIAASKTIRFKAGQSLREKVNG</sequence>
<dbReference type="GO" id="GO:0030527">
    <property type="term" value="F:structural constituent of chromatin"/>
    <property type="evidence" value="ECO:0007669"/>
    <property type="project" value="InterPro"/>
</dbReference>
<dbReference type="GO" id="GO:0030261">
    <property type="term" value="P:chromosome condensation"/>
    <property type="evidence" value="ECO:0007669"/>
    <property type="project" value="UniProtKB-KW"/>
</dbReference>
<evidence type="ECO:0000313" key="5">
    <source>
        <dbReference type="EMBL" id="CRH06890.1"/>
    </source>
</evidence>
<dbReference type="InterPro" id="IPR000119">
    <property type="entry name" value="Hist_DNA-bd"/>
</dbReference>
<accession>A0A1S7LJ11</accession>
<keyword evidence="2" id="KW-0226">DNA condensation</keyword>
<dbReference type="InterPro" id="IPR020816">
    <property type="entry name" value="Histone-like_DNA-bd_CS"/>
</dbReference>
<name>A0A1S7LJ11_MAGMO</name>
<dbReference type="CDD" id="cd13831">
    <property type="entry name" value="HU"/>
    <property type="match status" value="1"/>
</dbReference>
<dbReference type="PRINTS" id="PR01727">
    <property type="entry name" value="DNABINDINGHU"/>
</dbReference>
<evidence type="ECO:0000256" key="4">
    <source>
        <dbReference type="RuleBase" id="RU003939"/>
    </source>
</evidence>